<dbReference type="PANTHER" id="PTHR34069">
    <property type="entry name" value="3-OXOACYL-[ACYL-CARRIER-PROTEIN] SYNTHASE 3"/>
    <property type="match status" value="1"/>
</dbReference>
<dbReference type="AlphaFoldDB" id="A0A3D9XII3"/>
<feature type="domain" description="Beta-ketoacyl-[acyl-carrier-protein] synthase III N-terminal" evidence="4">
    <location>
        <begin position="111"/>
        <end position="186"/>
    </location>
</feature>
<dbReference type="SUPFAM" id="SSF53901">
    <property type="entry name" value="Thiolase-like"/>
    <property type="match status" value="1"/>
</dbReference>
<evidence type="ECO:0000313" key="6">
    <source>
        <dbReference type="Proteomes" id="UP000256941"/>
    </source>
</evidence>
<sequence length="328" mass="34580">MSPINLTITGTGSYLPATVLPSTDIDDRMGWAQGECQARFGIASRHVAMPEETTSFMGAEAARRAMEMAGCKPEDLDMILGACGVMEQPIPSTATLVQERLGLGRSGIPAFDVNATCLSFLQALDLAAMYVQCGRVRRALVFSSDIASVGLDWNRPEAAAIFGDGAAAVVVEAGGKGAVLAHDFQTYAHGHDACVLAAGGTRVNPARGIAPGQDRFHMDGGKAFKVASRYLPRFLQRLLKKAEVGLNGIACVIPHQASAQALQHATRNLWLPPERVIDIFAHAGNQIAASIPTALDHAVRSGRLMRGDTALLMGTSAGISLGGTMVRF</sequence>
<evidence type="ECO:0000313" key="5">
    <source>
        <dbReference type="EMBL" id="REF70240.1"/>
    </source>
</evidence>
<gene>
    <name evidence="5" type="ORF">BDD41_2966</name>
</gene>
<dbReference type="InterPro" id="IPR013747">
    <property type="entry name" value="ACP_syn_III_C"/>
</dbReference>
<dbReference type="EMBL" id="QTUJ01000002">
    <property type="protein sequence ID" value="REF70240.1"/>
    <property type="molecule type" value="Genomic_DNA"/>
</dbReference>
<keyword evidence="1" id="KW-0808">Transferase</keyword>
<dbReference type="InterPro" id="IPR016039">
    <property type="entry name" value="Thiolase-like"/>
</dbReference>
<dbReference type="CDD" id="cd00830">
    <property type="entry name" value="KAS_III"/>
    <property type="match status" value="1"/>
</dbReference>
<dbReference type="GO" id="GO:0004315">
    <property type="term" value="F:3-oxoacyl-[acyl-carrier-protein] synthase activity"/>
    <property type="evidence" value="ECO:0007669"/>
    <property type="project" value="InterPro"/>
</dbReference>
<feature type="domain" description="Beta-ketoacyl-[acyl-carrier-protein] synthase III C-terminal" evidence="3">
    <location>
        <begin position="239"/>
        <end position="327"/>
    </location>
</feature>
<dbReference type="Pfam" id="PF08545">
    <property type="entry name" value="ACP_syn_III"/>
    <property type="match status" value="1"/>
</dbReference>
<evidence type="ECO:0000259" key="3">
    <source>
        <dbReference type="Pfam" id="PF08541"/>
    </source>
</evidence>
<reference evidence="5 6" key="1">
    <citation type="submission" date="2018-08" db="EMBL/GenBank/DDBJ databases">
        <title>Genomic Encyclopedia of Archaeal and Bacterial Type Strains, Phase II (KMG-II): from individual species to whole genera.</title>
        <authorList>
            <person name="Goeker M."/>
        </authorList>
    </citation>
    <scope>NUCLEOTIDE SEQUENCE [LARGE SCALE GENOMIC DNA]</scope>
    <source>
        <strain evidence="5 6">DSM 17099</strain>
    </source>
</reference>
<protein>
    <submittedName>
        <fullName evidence="5">3-oxoacyl-[acyl-carrier-protein] synthase III</fullName>
    </submittedName>
</protein>
<dbReference type="RefSeq" id="WP_116222214.1">
    <property type="nucleotide sequence ID" value="NZ_CP038197.1"/>
</dbReference>
<evidence type="ECO:0000259" key="4">
    <source>
        <dbReference type="Pfam" id="PF08545"/>
    </source>
</evidence>
<dbReference type="PANTHER" id="PTHR34069:SF2">
    <property type="entry name" value="BETA-KETOACYL-[ACYL-CARRIER-PROTEIN] SYNTHASE III"/>
    <property type="match status" value="1"/>
</dbReference>
<dbReference type="Proteomes" id="UP000256941">
    <property type="component" value="Unassembled WGS sequence"/>
</dbReference>
<dbReference type="GO" id="GO:0044550">
    <property type="term" value="P:secondary metabolite biosynthetic process"/>
    <property type="evidence" value="ECO:0007669"/>
    <property type="project" value="TreeGrafter"/>
</dbReference>
<evidence type="ECO:0000256" key="1">
    <source>
        <dbReference type="ARBA" id="ARBA00022679"/>
    </source>
</evidence>
<name>A0A3D9XII3_PARVE</name>
<dbReference type="Gene3D" id="3.40.47.10">
    <property type="match status" value="1"/>
</dbReference>
<dbReference type="InterPro" id="IPR013751">
    <property type="entry name" value="ACP_syn_III_N"/>
</dbReference>
<evidence type="ECO:0000256" key="2">
    <source>
        <dbReference type="ARBA" id="ARBA00023315"/>
    </source>
</evidence>
<accession>A0A3D9XII3</accession>
<comment type="caution">
    <text evidence="5">The sequence shown here is derived from an EMBL/GenBank/DDBJ whole genome shotgun (WGS) entry which is preliminary data.</text>
</comment>
<dbReference type="GO" id="GO:0006633">
    <property type="term" value="P:fatty acid biosynthetic process"/>
    <property type="evidence" value="ECO:0007669"/>
    <property type="project" value="InterPro"/>
</dbReference>
<proteinExistence type="predicted"/>
<dbReference type="Pfam" id="PF08541">
    <property type="entry name" value="ACP_syn_III_C"/>
    <property type="match status" value="1"/>
</dbReference>
<keyword evidence="2" id="KW-0012">Acyltransferase</keyword>
<organism evidence="5 6">
    <name type="scientific">Paracoccus versutus</name>
    <name type="common">Thiobacillus versutus</name>
    <dbReference type="NCBI Taxonomy" id="34007"/>
    <lineage>
        <taxon>Bacteria</taxon>
        <taxon>Pseudomonadati</taxon>
        <taxon>Pseudomonadota</taxon>
        <taxon>Alphaproteobacteria</taxon>
        <taxon>Rhodobacterales</taxon>
        <taxon>Paracoccaceae</taxon>
        <taxon>Paracoccus</taxon>
    </lineage>
</organism>